<dbReference type="Proteomes" id="UP000015105">
    <property type="component" value="Chromosome 2D"/>
</dbReference>
<evidence type="ECO:0000313" key="2">
    <source>
        <dbReference type="Proteomes" id="UP000015105"/>
    </source>
</evidence>
<keyword evidence="2" id="KW-1185">Reference proteome</keyword>
<sequence length="63" mass="6821">MRRATPLDIQCGPIKTICHRGNTSTSQTDHVSLGMHVCPLYSWVVTTTNLCGAATTIKTAVDF</sequence>
<reference evidence="1" key="4">
    <citation type="submission" date="2019-03" db="UniProtKB">
        <authorList>
            <consortium name="EnsemblPlants"/>
        </authorList>
    </citation>
    <scope>IDENTIFICATION</scope>
</reference>
<reference evidence="1" key="5">
    <citation type="journal article" date="2021" name="G3 (Bethesda)">
        <title>Aegilops tauschii genome assembly Aet v5.0 features greater sequence contiguity and improved annotation.</title>
        <authorList>
            <person name="Wang L."/>
            <person name="Zhu T."/>
            <person name="Rodriguez J.C."/>
            <person name="Deal K.R."/>
            <person name="Dubcovsky J."/>
            <person name="McGuire P.E."/>
            <person name="Lux T."/>
            <person name="Spannagl M."/>
            <person name="Mayer K.F.X."/>
            <person name="Baldrich P."/>
            <person name="Meyers B.C."/>
            <person name="Huo N."/>
            <person name="Gu Y.Q."/>
            <person name="Zhou H."/>
            <person name="Devos K.M."/>
            <person name="Bennetzen J.L."/>
            <person name="Unver T."/>
            <person name="Budak H."/>
            <person name="Gulick P.J."/>
            <person name="Galiba G."/>
            <person name="Kalapos B."/>
            <person name="Nelson D.R."/>
            <person name="Li P."/>
            <person name="You F.M."/>
            <person name="Luo M.C."/>
            <person name="Dvorak J."/>
        </authorList>
    </citation>
    <scope>NUCLEOTIDE SEQUENCE [LARGE SCALE GENOMIC DNA]</scope>
    <source>
        <strain evidence="1">cv. AL8/78</strain>
    </source>
</reference>
<reference evidence="1" key="3">
    <citation type="journal article" date="2017" name="Nature">
        <title>Genome sequence of the progenitor of the wheat D genome Aegilops tauschii.</title>
        <authorList>
            <person name="Luo M.C."/>
            <person name="Gu Y.Q."/>
            <person name="Puiu D."/>
            <person name="Wang H."/>
            <person name="Twardziok S.O."/>
            <person name="Deal K.R."/>
            <person name="Huo N."/>
            <person name="Zhu T."/>
            <person name="Wang L."/>
            <person name="Wang Y."/>
            <person name="McGuire P.E."/>
            <person name="Liu S."/>
            <person name="Long H."/>
            <person name="Ramasamy R.K."/>
            <person name="Rodriguez J.C."/>
            <person name="Van S.L."/>
            <person name="Yuan L."/>
            <person name="Wang Z."/>
            <person name="Xia Z."/>
            <person name="Xiao L."/>
            <person name="Anderson O.D."/>
            <person name="Ouyang S."/>
            <person name="Liang Y."/>
            <person name="Zimin A.V."/>
            <person name="Pertea G."/>
            <person name="Qi P."/>
            <person name="Bennetzen J.L."/>
            <person name="Dai X."/>
            <person name="Dawson M.W."/>
            <person name="Muller H.G."/>
            <person name="Kugler K."/>
            <person name="Rivarola-Duarte L."/>
            <person name="Spannagl M."/>
            <person name="Mayer K.F.X."/>
            <person name="Lu F.H."/>
            <person name="Bevan M.W."/>
            <person name="Leroy P."/>
            <person name="Li P."/>
            <person name="You F.M."/>
            <person name="Sun Q."/>
            <person name="Liu Z."/>
            <person name="Lyons E."/>
            <person name="Wicker T."/>
            <person name="Salzberg S.L."/>
            <person name="Devos K.M."/>
            <person name="Dvorak J."/>
        </authorList>
    </citation>
    <scope>NUCLEOTIDE SEQUENCE [LARGE SCALE GENOMIC DNA]</scope>
    <source>
        <strain evidence="1">cv. AL8/78</strain>
    </source>
</reference>
<dbReference type="EnsemblPlants" id="AET2Gv20301400.28">
    <property type="protein sequence ID" value="AET2Gv20301400.28"/>
    <property type="gene ID" value="AET2Gv20301400"/>
</dbReference>
<evidence type="ECO:0000313" key="1">
    <source>
        <dbReference type="EnsemblPlants" id="AET2Gv20301400.28"/>
    </source>
</evidence>
<dbReference type="AlphaFoldDB" id="A0A453AY72"/>
<reference evidence="2" key="2">
    <citation type="journal article" date="2017" name="Nat. Plants">
        <title>The Aegilops tauschii genome reveals multiple impacts of transposons.</title>
        <authorList>
            <person name="Zhao G."/>
            <person name="Zou C."/>
            <person name="Li K."/>
            <person name="Wang K."/>
            <person name="Li T."/>
            <person name="Gao L."/>
            <person name="Zhang X."/>
            <person name="Wang H."/>
            <person name="Yang Z."/>
            <person name="Liu X."/>
            <person name="Jiang W."/>
            <person name="Mao L."/>
            <person name="Kong X."/>
            <person name="Jiao Y."/>
            <person name="Jia J."/>
        </authorList>
    </citation>
    <scope>NUCLEOTIDE SEQUENCE [LARGE SCALE GENOMIC DNA]</scope>
    <source>
        <strain evidence="2">cv. AL8/78</strain>
    </source>
</reference>
<reference evidence="2" key="1">
    <citation type="journal article" date="2014" name="Science">
        <title>Ancient hybridizations among the ancestral genomes of bread wheat.</title>
        <authorList>
            <consortium name="International Wheat Genome Sequencing Consortium,"/>
            <person name="Marcussen T."/>
            <person name="Sandve S.R."/>
            <person name="Heier L."/>
            <person name="Spannagl M."/>
            <person name="Pfeifer M."/>
            <person name="Jakobsen K.S."/>
            <person name="Wulff B.B."/>
            <person name="Steuernagel B."/>
            <person name="Mayer K.F."/>
            <person name="Olsen O.A."/>
        </authorList>
    </citation>
    <scope>NUCLEOTIDE SEQUENCE [LARGE SCALE GENOMIC DNA]</scope>
    <source>
        <strain evidence="2">cv. AL8/78</strain>
    </source>
</reference>
<name>A0A453AY72_AEGTS</name>
<accession>A0A453AY72</accession>
<protein>
    <submittedName>
        <fullName evidence="1">Uncharacterized protein</fullName>
    </submittedName>
</protein>
<dbReference type="Gramene" id="AET2Gv20301400.28">
    <property type="protein sequence ID" value="AET2Gv20301400.28"/>
    <property type="gene ID" value="AET2Gv20301400"/>
</dbReference>
<organism evidence="1 2">
    <name type="scientific">Aegilops tauschii subsp. strangulata</name>
    <name type="common">Goatgrass</name>
    <dbReference type="NCBI Taxonomy" id="200361"/>
    <lineage>
        <taxon>Eukaryota</taxon>
        <taxon>Viridiplantae</taxon>
        <taxon>Streptophyta</taxon>
        <taxon>Embryophyta</taxon>
        <taxon>Tracheophyta</taxon>
        <taxon>Spermatophyta</taxon>
        <taxon>Magnoliopsida</taxon>
        <taxon>Liliopsida</taxon>
        <taxon>Poales</taxon>
        <taxon>Poaceae</taxon>
        <taxon>BOP clade</taxon>
        <taxon>Pooideae</taxon>
        <taxon>Triticodae</taxon>
        <taxon>Triticeae</taxon>
        <taxon>Triticinae</taxon>
        <taxon>Aegilops</taxon>
    </lineage>
</organism>
<proteinExistence type="predicted"/>